<evidence type="ECO:0000313" key="2">
    <source>
        <dbReference type="EMBL" id="CAA9404171.1"/>
    </source>
</evidence>
<dbReference type="EMBL" id="CADCUQ010000431">
    <property type="protein sequence ID" value="CAA9404171.1"/>
    <property type="molecule type" value="Genomic_DNA"/>
</dbReference>
<gene>
    <name evidence="2" type="ORF">AVDCRST_MAG64-1887</name>
</gene>
<feature type="region of interest" description="Disordered" evidence="1">
    <location>
        <begin position="1"/>
        <end position="114"/>
    </location>
</feature>
<feature type="compositionally biased region" description="Basic and acidic residues" evidence="1">
    <location>
        <begin position="61"/>
        <end position="76"/>
    </location>
</feature>
<accession>A0A6J4P4H4</accession>
<dbReference type="AlphaFoldDB" id="A0A6J4P4H4"/>
<keyword evidence="2" id="KW-0378">Hydrolase</keyword>
<protein>
    <submittedName>
        <fullName evidence="2">ATP synthase F0 sector subunit c</fullName>
        <ecNumber evidence="2">3.6.3.14</ecNumber>
    </submittedName>
</protein>
<feature type="compositionally biased region" description="Basic residues" evidence="1">
    <location>
        <begin position="19"/>
        <end position="33"/>
    </location>
</feature>
<feature type="non-terminal residue" evidence="2">
    <location>
        <position position="114"/>
    </location>
</feature>
<dbReference type="EC" id="3.6.3.14" evidence="2"/>
<reference evidence="2" key="1">
    <citation type="submission" date="2020-02" db="EMBL/GenBank/DDBJ databases">
        <authorList>
            <person name="Meier V. D."/>
        </authorList>
    </citation>
    <scope>NUCLEOTIDE SEQUENCE</scope>
    <source>
        <strain evidence="2">AVDCRST_MAG64</strain>
    </source>
</reference>
<organism evidence="2">
    <name type="scientific">uncultured Phycisphaerae bacterium</name>
    <dbReference type="NCBI Taxonomy" id="904963"/>
    <lineage>
        <taxon>Bacteria</taxon>
        <taxon>Pseudomonadati</taxon>
        <taxon>Planctomycetota</taxon>
        <taxon>Phycisphaerae</taxon>
        <taxon>environmental samples</taxon>
    </lineage>
</organism>
<evidence type="ECO:0000256" key="1">
    <source>
        <dbReference type="SAM" id="MobiDB-lite"/>
    </source>
</evidence>
<feature type="compositionally biased region" description="Basic and acidic residues" evidence="1">
    <location>
        <begin position="96"/>
        <end position="114"/>
    </location>
</feature>
<feature type="compositionally biased region" description="Low complexity" evidence="1">
    <location>
        <begin position="9"/>
        <end position="18"/>
    </location>
</feature>
<feature type="non-terminal residue" evidence="2">
    <location>
        <position position="1"/>
    </location>
</feature>
<name>A0A6J4P4H4_9BACT</name>
<feature type="compositionally biased region" description="Basic residues" evidence="1">
    <location>
        <begin position="43"/>
        <end position="60"/>
    </location>
</feature>
<feature type="compositionally biased region" description="Basic residues" evidence="1">
    <location>
        <begin position="80"/>
        <end position="95"/>
    </location>
</feature>
<sequence>EEDLRSRRAGAAGPPGNRVGRRRHHHAGRHQCGRHLGQQPRPGHPRRVRRGRAGHHRGRDGHREDRRVGHRGDRPPARGRSPHLHHHDHRGRPHRRCDPVRAGDLPHPERRQRL</sequence>
<dbReference type="GO" id="GO:0016787">
    <property type="term" value="F:hydrolase activity"/>
    <property type="evidence" value="ECO:0007669"/>
    <property type="project" value="UniProtKB-KW"/>
</dbReference>
<proteinExistence type="predicted"/>